<proteinExistence type="predicted"/>
<comment type="caution">
    <text evidence="4">The sequence shown here is derived from an EMBL/GenBank/DDBJ whole genome shotgun (WGS) entry which is preliminary data.</text>
</comment>
<dbReference type="EMBL" id="QGGB01000003">
    <property type="protein sequence ID" value="PWN07407.1"/>
    <property type="molecule type" value="Genomic_DNA"/>
</dbReference>
<feature type="repeat" description="TPR" evidence="1">
    <location>
        <begin position="41"/>
        <end position="74"/>
    </location>
</feature>
<name>A0A316TS78_9BACT</name>
<feature type="region of interest" description="Disordered" evidence="2">
    <location>
        <begin position="468"/>
        <end position="494"/>
    </location>
</feature>
<dbReference type="Proteomes" id="UP000245533">
    <property type="component" value="Unassembled WGS sequence"/>
</dbReference>
<evidence type="ECO:0000313" key="5">
    <source>
        <dbReference type="Proteomes" id="UP000245533"/>
    </source>
</evidence>
<evidence type="ECO:0008006" key="6">
    <source>
        <dbReference type="Google" id="ProtNLM"/>
    </source>
</evidence>
<dbReference type="PANTHER" id="PTHR45588:SF1">
    <property type="entry name" value="WW DOMAIN-CONTAINING PROTEIN"/>
    <property type="match status" value="1"/>
</dbReference>
<feature type="repeat" description="TPR" evidence="1">
    <location>
        <begin position="440"/>
        <end position="473"/>
    </location>
</feature>
<evidence type="ECO:0000256" key="2">
    <source>
        <dbReference type="SAM" id="MobiDB-lite"/>
    </source>
</evidence>
<evidence type="ECO:0000313" key="4">
    <source>
        <dbReference type="EMBL" id="PWN07407.1"/>
    </source>
</evidence>
<evidence type="ECO:0000256" key="1">
    <source>
        <dbReference type="PROSITE-ProRule" id="PRU00339"/>
    </source>
</evidence>
<protein>
    <recommendedName>
        <fullName evidence="6">Tetratricopeptide repeat protein</fullName>
    </recommendedName>
</protein>
<keyword evidence="1" id="KW-0802">TPR repeat</keyword>
<feature type="chain" id="PRO_5016397171" description="Tetratricopeptide repeat protein" evidence="3">
    <location>
        <begin position="24"/>
        <end position="494"/>
    </location>
</feature>
<dbReference type="InterPro" id="IPR011990">
    <property type="entry name" value="TPR-like_helical_dom_sf"/>
</dbReference>
<dbReference type="PROSITE" id="PS50005">
    <property type="entry name" value="TPR"/>
    <property type="match status" value="2"/>
</dbReference>
<dbReference type="Pfam" id="PF13181">
    <property type="entry name" value="TPR_8"/>
    <property type="match status" value="1"/>
</dbReference>
<feature type="compositionally biased region" description="Polar residues" evidence="2">
    <location>
        <begin position="473"/>
        <end position="486"/>
    </location>
</feature>
<dbReference type="RefSeq" id="WP_109645071.1">
    <property type="nucleotide sequence ID" value="NZ_QGGB01000003.1"/>
</dbReference>
<feature type="signal peptide" evidence="3">
    <location>
        <begin position="1"/>
        <end position="23"/>
    </location>
</feature>
<keyword evidence="5" id="KW-1185">Reference proteome</keyword>
<dbReference type="SUPFAM" id="SSF48452">
    <property type="entry name" value="TPR-like"/>
    <property type="match status" value="2"/>
</dbReference>
<gene>
    <name evidence="4" type="ORF">DDZ15_03850</name>
</gene>
<reference evidence="4 5" key="1">
    <citation type="submission" date="2018-05" db="EMBL/GenBank/DDBJ databases">
        <title>Rhodohalobacter halophilus gen. nov., sp. nov., a moderately halophilic member of the family Balneolaceae.</title>
        <authorList>
            <person name="Liu Z.-W."/>
        </authorList>
    </citation>
    <scope>NUCLEOTIDE SEQUENCE [LARGE SCALE GENOMIC DNA]</scope>
    <source>
        <strain evidence="4 5">8A47</strain>
    </source>
</reference>
<dbReference type="OrthoDB" id="9778494at2"/>
<accession>A0A316TS78</accession>
<keyword evidence="3" id="KW-0732">Signal</keyword>
<dbReference type="InterPro" id="IPR019734">
    <property type="entry name" value="TPR_rpt"/>
</dbReference>
<dbReference type="AlphaFoldDB" id="A0A316TS78"/>
<dbReference type="Gene3D" id="1.25.40.10">
    <property type="entry name" value="Tetratricopeptide repeat domain"/>
    <property type="match status" value="1"/>
</dbReference>
<evidence type="ECO:0000256" key="3">
    <source>
        <dbReference type="SAM" id="SignalP"/>
    </source>
</evidence>
<dbReference type="PANTHER" id="PTHR45588">
    <property type="entry name" value="TPR DOMAIN-CONTAINING PROTEIN"/>
    <property type="match status" value="1"/>
</dbReference>
<organism evidence="4 5">
    <name type="scientific">Rhodohalobacter mucosus</name>
    <dbReference type="NCBI Taxonomy" id="2079485"/>
    <lineage>
        <taxon>Bacteria</taxon>
        <taxon>Pseudomonadati</taxon>
        <taxon>Balneolota</taxon>
        <taxon>Balneolia</taxon>
        <taxon>Balneolales</taxon>
        <taxon>Balneolaceae</taxon>
        <taxon>Rhodohalobacter</taxon>
    </lineage>
</organism>
<sequence>MKNVLFLFLSVVLTMSLARTSQAQSKLLGEIDFPNSGAEAAQSDFIEGVKFLHNFEYEDAERAFKRARDIDPSFALAYWGEAMTHNHPIWYRQYRDDAMAVLNQLGQTVRQRQEKAGTQREKDYLMSLEVLYGNTPESSGKSKEERDDLYMETMKELHEKYPDDHEITAFYGLSILGTAHEGRDYFIYMKAAAELFDVWNENQKHPGAAHYLIHSFDDPVHAPLGLPMAKAYSEIAPAAAHAQHMTSHIFLALGMWDGVIDANETARDVQTARQAELNEALTVCGHYPWWLQYGYLQEGRVQDAMSVLETCSERIEGDPSQSEMWHFAVMRGHYIVDTENWGDAKNWMAEIDAESYAARNFYFTSALAAIHRDEMSEARDYLEKLEQSPDAPERDIQLNQIRGLLLIAEGRTDEGLDLLNQAVAAELELPVDFGPPSIVKPSLELLGDVLMEMGNHSEAHEAYQKQLERTPNRMRSVSGTEKSAQLSGAAASMQ</sequence>